<evidence type="ECO:0000256" key="4">
    <source>
        <dbReference type="ARBA" id="ARBA00013028"/>
    </source>
</evidence>
<keyword evidence="7" id="KW-0791">Threonine biosynthesis</keyword>
<dbReference type="EMBL" id="JBHPBY010000414">
    <property type="protein sequence ID" value="MFC1853065.1"/>
    <property type="molecule type" value="Genomic_DNA"/>
</dbReference>
<evidence type="ECO:0000313" key="15">
    <source>
        <dbReference type="Proteomes" id="UP001594351"/>
    </source>
</evidence>
<dbReference type="PANTHER" id="PTHR42690:SF1">
    <property type="entry name" value="THREONINE SYNTHASE-LIKE 2"/>
    <property type="match status" value="1"/>
</dbReference>
<dbReference type="InterPro" id="IPR001926">
    <property type="entry name" value="TrpB-like_PALP"/>
</dbReference>
<dbReference type="GO" id="GO:0004795">
    <property type="term" value="F:threonine synthase activity"/>
    <property type="evidence" value="ECO:0007669"/>
    <property type="project" value="UniProtKB-EC"/>
</dbReference>
<evidence type="ECO:0000256" key="2">
    <source>
        <dbReference type="ARBA" id="ARBA00004979"/>
    </source>
</evidence>
<comment type="similarity">
    <text evidence="3">Belongs to the threonine synthase family.</text>
</comment>
<dbReference type="Gene3D" id="3.90.1380.10">
    <property type="entry name" value="Threonine synthase, N-terminal domain"/>
    <property type="match status" value="1"/>
</dbReference>
<dbReference type="InterPro" id="IPR004450">
    <property type="entry name" value="Thr_synthase-like"/>
</dbReference>
<dbReference type="NCBIfam" id="TIGR00260">
    <property type="entry name" value="thrC"/>
    <property type="match status" value="1"/>
</dbReference>
<dbReference type="PROSITE" id="PS00165">
    <property type="entry name" value="DEHYDRATASE_SER_THR"/>
    <property type="match status" value="1"/>
</dbReference>
<proteinExistence type="inferred from homology"/>
<comment type="cofactor">
    <cofactor evidence="1">
        <name>pyridoxal 5'-phosphate</name>
        <dbReference type="ChEBI" id="CHEBI:597326"/>
    </cofactor>
</comment>
<evidence type="ECO:0000256" key="11">
    <source>
        <dbReference type="NCBIfam" id="TIGR00260"/>
    </source>
</evidence>
<feature type="domain" description="Threonine synthase N-terminal" evidence="13">
    <location>
        <begin position="5"/>
        <end position="82"/>
    </location>
</feature>
<dbReference type="PANTHER" id="PTHR42690">
    <property type="entry name" value="THREONINE SYNTHASE FAMILY MEMBER"/>
    <property type="match status" value="1"/>
</dbReference>
<comment type="catalytic activity">
    <reaction evidence="10">
        <text>O-phospho-L-homoserine + H2O = L-threonine + phosphate</text>
        <dbReference type="Rhea" id="RHEA:10840"/>
        <dbReference type="ChEBI" id="CHEBI:15377"/>
        <dbReference type="ChEBI" id="CHEBI:43474"/>
        <dbReference type="ChEBI" id="CHEBI:57590"/>
        <dbReference type="ChEBI" id="CHEBI:57926"/>
        <dbReference type="EC" id="4.2.3.1"/>
    </reaction>
</comment>
<evidence type="ECO:0000256" key="1">
    <source>
        <dbReference type="ARBA" id="ARBA00001933"/>
    </source>
</evidence>
<organism evidence="14 15">
    <name type="scientific">candidate division CSSED10-310 bacterium</name>
    <dbReference type="NCBI Taxonomy" id="2855610"/>
    <lineage>
        <taxon>Bacteria</taxon>
        <taxon>Bacteria division CSSED10-310</taxon>
    </lineage>
</organism>
<evidence type="ECO:0000259" key="12">
    <source>
        <dbReference type="Pfam" id="PF00291"/>
    </source>
</evidence>
<dbReference type="Pfam" id="PF24857">
    <property type="entry name" value="THR4_C"/>
    <property type="match status" value="1"/>
</dbReference>
<keyword evidence="9 14" id="KW-0456">Lyase</keyword>
<evidence type="ECO:0000256" key="7">
    <source>
        <dbReference type="ARBA" id="ARBA00022697"/>
    </source>
</evidence>
<dbReference type="EC" id="4.2.3.1" evidence="4 11"/>
<evidence type="ECO:0000256" key="6">
    <source>
        <dbReference type="ARBA" id="ARBA00022605"/>
    </source>
</evidence>
<keyword evidence="15" id="KW-1185">Reference proteome</keyword>
<dbReference type="Gene3D" id="3.40.50.1100">
    <property type="match status" value="2"/>
</dbReference>
<dbReference type="InterPro" id="IPR037158">
    <property type="entry name" value="Thr_synth_N_sf"/>
</dbReference>
<dbReference type="InterPro" id="IPR029144">
    <property type="entry name" value="Thr_synth_N"/>
</dbReference>
<name>A0ABV6Z3P8_UNCC1</name>
<evidence type="ECO:0000256" key="8">
    <source>
        <dbReference type="ARBA" id="ARBA00022898"/>
    </source>
</evidence>
<dbReference type="InterPro" id="IPR051166">
    <property type="entry name" value="Threonine_Synthase"/>
</dbReference>
<evidence type="ECO:0000256" key="10">
    <source>
        <dbReference type="ARBA" id="ARBA00049144"/>
    </source>
</evidence>
<accession>A0ABV6Z3P8</accession>
<dbReference type="Pfam" id="PF14821">
    <property type="entry name" value="Thr_synth_N"/>
    <property type="match status" value="1"/>
</dbReference>
<protein>
    <recommendedName>
        <fullName evidence="5 11">Threonine synthase</fullName>
        <ecNumber evidence="4 11">4.2.3.1</ecNumber>
    </recommendedName>
</protein>
<dbReference type="InterPro" id="IPR000634">
    <property type="entry name" value="Ser/Thr_deHydtase_PyrdxlP-BS"/>
</dbReference>
<sequence>MGLLFYSTNHKTKPVTLEEAVLTGLPADKGLFMPAHIPRVSATFLQEMSCSSFPELALELARLIFQPEIPERELRSIIETAFNFAVPLVQLDETTFILELFHGPTLAFKDFGARFMAGLMSYLVRKSDHMLTILVATSGDTGSAVANGFLDMPGIQVYILYPQGKITDMQEKQITTLGNNITALEIAGDFDDCQRLTKQAFLDNRLRQKLRLTSANSINISRLIPQSFYYFWAYAQQKSSCDDLLFSVPCGNYGNLTAGLLARRMGLPVSRFIAAANSNAIGPHYLETGKYEPKKAIRTISNAMDVGDPSNFARILDLYDHDIDLIRQDLVGYSFTDEQTKSIMKDVYLRLKYILEPHGATGFLGLLEFQKQNPALQNKPAIVLETAHHAKFCAVVKQVLNIAIEVPIQLQNTIDRKKNSVVLANNYVELHEFLDSTT</sequence>
<dbReference type="SUPFAM" id="SSF53686">
    <property type="entry name" value="Tryptophan synthase beta subunit-like PLP-dependent enzymes"/>
    <property type="match status" value="1"/>
</dbReference>
<dbReference type="Proteomes" id="UP001594351">
    <property type="component" value="Unassembled WGS sequence"/>
</dbReference>
<dbReference type="InterPro" id="IPR036052">
    <property type="entry name" value="TrpB-like_PALP_sf"/>
</dbReference>
<evidence type="ECO:0000256" key="9">
    <source>
        <dbReference type="ARBA" id="ARBA00023239"/>
    </source>
</evidence>
<evidence type="ECO:0000256" key="5">
    <source>
        <dbReference type="ARBA" id="ARBA00018679"/>
    </source>
</evidence>
<gene>
    <name evidence="14" type="primary">thrC</name>
    <name evidence="14" type="ORF">ACFL27_22940</name>
</gene>
<evidence type="ECO:0000313" key="14">
    <source>
        <dbReference type="EMBL" id="MFC1853065.1"/>
    </source>
</evidence>
<comment type="pathway">
    <text evidence="2">Amino-acid biosynthesis; L-threonine biosynthesis; L-threonine from L-aspartate: step 5/5.</text>
</comment>
<keyword evidence="8" id="KW-0663">Pyridoxal phosphate</keyword>
<reference evidence="14 15" key="1">
    <citation type="submission" date="2024-09" db="EMBL/GenBank/DDBJ databases">
        <title>Laminarin stimulates single cell rates of sulfate reduction while oxygen inhibits transcriptomic activity in coastal marine sediment.</title>
        <authorList>
            <person name="Lindsay M."/>
            <person name="Orcutt B."/>
            <person name="Emerson D."/>
            <person name="Stepanauskas R."/>
            <person name="D'Angelo T."/>
        </authorList>
    </citation>
    <scope>NUCLEOTIDE SEQUENCE [LARGE SCALE GENOMIC DNA]</scope>
    <source>
        <strain evidence="14">SAG AM-311-K15</strain>
    </source>
</reference>
<evidence type="ECO:0000259" key="13">
    <source>
        <dbReference type="Pfam" id="PF14821"/>
    </source>
</evidence>
<evidence type="ECO:0000256" key="3">
    <source>
        <dbReference type="ARBA" id="ARBA00005517"/>
    </source>
</evidence>
<dbReference type="Pfam" id="PF00291">
    <property type="entry name" value="PALP"/>
    <property type="match status" value="1"/>
</dbReference>
<keyword evidence="6" id="KW-0028">Amino-acid biosynthesis</keyword>
<feature type="domain" description="Tryptophan synthase beta chain-like PALP" evidence="12">
    <location>
        <begin position="98"/>
        <end position="371"/>
    </location>
</feature>
<comment type="caution">
    <text evidence="14">The sequence shown here is derived from an EMBL/GenBank/DDBJ whole genome shotgun (WGS) entry which is preliminary data.</text>
</comment>